<dbReference type="Proteomes" id="UP000523007">
    <property type="component" value="Unassembled WGS sequence"/>
</dbReference>
<sequence>MPGSGHAPRRARLRALEDAAEEVRGHLEPAGRADAPVLPALRPVVPELPAGALVSVSGTGAASLGTALLAGVCQEQGWAAVVGIPEFGVRAAAGMGADIGRLLLADSPGRHWAEAVAALCEGVGLVLTRSPGQVSPALARRLTALARRHGCVLVVAGQAWEGTWLRLAVTESEWDGLSQGHGHLRGRRARVVARGRGAGEGRQAAMWLPGPDGAVRPLQEAEPARPARPLREAGRAGRTGVA</sequence>
<evidence type="ECO:0000313" key="2">
    <source>
        <dbReference type="EMBL" id="MBB4930088.1"/>
    </source>
</evidence>
<feature type="region of interest" description="Disordered" evidence="1">
    <location>
        <begin position="208"/>
        <end position="242"/>
    </location>
</feature>
<dbReference type="EMBL" id="JACHJT010000001">
    <property type="protein sequence ID" value="MBB4930088.1"/>
    <property type="molecule type" value="Genomic_DNA"/>
</dbReference>
<reference evidence="2 3" key="1">
    <citation type="submission" date="2020-08" db="EMBL/GenBank/DDBJ databases">
        <title>Sequencing the genomes of 1000 actinobacteria strains.</title>
        <authorList>
            <person name="Klenk H.-P."/>
        </authorList>
    </citation>
    <scope>NUCLEOTIDE SEQUENCE [LARGE SCALE GENOMIC DNA]</scope>
    <source>
        <strain evidence="2 3">DSM 102030</strain>
    </source>
</reference>
<feature type="compositionally biased region" description="Basic and acidic residues" evidence="1">
    <location>
        <begin position="222"/>
        <end position="235"/>
    </location>
</feature>
<gene>
    <name evidence="2" type="ORF">F4561_000908</name>
</gene>
<name>A0A7W7W198_9ACTN</name>
<dbReference type="AlphaFoldDB" id="A0A7W7W198"/>
<accession>A0A7W7W198</accession>
<evidence type="ECO:0008006" key="4">
    <source>
        <dbReference type="Google" id="ProtNLM"/>
    </source>
</evidence>
<protein>
    <recommendedName>
        <fullName evidence="4">Protein ImuA</fullName>
    </recommendedName>
</protein>
<comment type="caution">
    <text evidence="2">The sequence shown here is derived from an EMBL/GenBank/DDBJ whole genome shotgun (WGS) entry which is preliminary data.</text>
</comment>
<evidence type="ECO:0000256" key="1">
    <source>
        <dbReference type="SAM" id="MobiDB-lite"/>
    </source>
</evidence>
<keyword evidence="3" id="KW-1185">Reference proteome</keyword>
<organism evidence="2 3">
    <name type="scientific">Lipingzhangella halophila</name>
    <dbReference type="NCBI Taxonomy" id="1783352"/>
    <lineage>
        <taxon>Bacteria</taxon>
        <taxon>Bacillati</taxon>
        <taxon>Actinomycetota</taxon>
        <taxon>Actinomycetes</taxon>
        <taxon>Streptosporangiales</taxon>
        <taxon>Nocardiopsidaceae</taxon>
        <taxon>Lipingzhangella</taxon>
    </lineage>
</organism>
<evidence type="ECO:0000313" key="3">
    <source>
        <dbReference type="Proteomes" id="UP000523007"/>
    </source>
</evidence>
<dbReference type="RefSeq" id="WP_184575046.1">
    <property type="nucleotide sequence ID" value="NZ_JACHJT010000001.1"/>
</dbReference>
<proteinExistence type="predicted"/>